<feature type="non-terminal residue" evidence="3">
    <location>
        <position position="977"/>
    </location>
</feature>
<dbReference type="Gene3D" id="2.60.40.10">
    <property type="entry name" value="Immunoglobulins"/>
    <property type="match status" value="1"/>
</dbReference>
<dbReference type="SUPFAM" id="SSF49299">
    <property type="entry name" value="PKD domain"/>
    <property type="match status" value="1"/>
</dbReference>
<feature type="signal peptide" evidence="1">
    <location>
        <begin position="1"/>
        <end position="19"/>
    </location>
</feature>
<dbReference type="CDD" id="cd00146">
    <property type="entry name" value="PKD"/>
    <property type="match status" value="1"/>
</dbReference>
<proteinExistence type="predicted"/>
<evidence type="ECO:0000256" key="1">
    <source>
        <dbReference type="SAM" id="SignalP"/>
    </source>
</evidence>
<sequence>MKKVSLFVLFLISFQIVFAQSAFRFEQNKGQWNENVRYRVRLDKGFLYLQERSLLFVYGDKRKHSFAIEPLGMRLSELAEGDVLQGYSNYFIGNDESKWKTGVKSYGYVLYRDVYEGIDWKIYGAETGIKHEFVLSAGADYKDIRLRYEGLDTLELDSERGCLVLHTCLGSMEELKPYAYQLIDGKTVEVEARFVLKGEEVCYDLGTYDSTMDLVIDPTLVFSTYSGSTSDNWGFTATYDSEGNMYTGSIVSGDGYPTSIGAFDDDFGGEWDCAVSKFNSTGTNLIFSTYFGGNQSEMPHSMTVNQFGELLVLGTTGSSNFPTTPNAFSVMFSGGSTVTYDGTIVFPFGVDIFVNRFSSDGTQLLASTFVGGSGNDGLNYRERYNSEQSTVYLGNDTLYANYGDGARGEIITDDRNNVYVGSSTFSDDFPVTDNAFQNQFGGGQEGIVFKLDYSLSSMLFGSYIGGSGDDAVFSVDTDSEYRLYVTGGTSSIDFPTCAQAYNTTSNSGTTDAFVSLVSYDGSQLLASTYFGSDTFDLSYFVRTDRNDNPHIFGQTKASGSTLVYNAQYSIPNSGQFIAKFTPMLDSLIWSTVFGTGDGRINISPTAFVVDVCGRVYLSGWGRMFKYMTVPNSTNFGTYNMQLSSDAYQTQTDGQDFYLMSMAADASALDYATFFGEVSSSLYVGTDHVDGGTSRFDKFSNLYQVVCASCGGSQGFPVFPDNVWSSQNNSSNCNMAALKFNIHDDFAVADFKIPDYVCYPQQAEFENTGRGDSFYWDFGDGGFSVEENPVYTYEEAGIYEVTLVAYKQDGCIASDTLAKQIIILDSQTDTLETVAACPNDYVQIGLDIFPSSDVTFLWQPGIGLTDSTAPNPHALVTENREYRLIIHTEECSDTVIQRIEVRYLEMELQDTIDYCSNPYVINSNEINPSAEVFASWSRDFADTIFSDNGIFTLENYTSRWLYLFAREGNCFGKDSVFM</sequence>
<dbReference type="InterPro" id="IPR052918">
    <property type="entry name" value="Motility_Chemotaxis_Reg"/>
</dbReference>
<name>A0A9D1UHY9_9BACT</name>
<dbReference type="Proteomes" id="UP000824267">
    <property type="component" value="Unassembled WGS sequence"/>
</dbReference>
<dbReference type="PANTHER" id="PTHR35580">
    <property type="entry name" value="CELL SURFACE GLYCOPROTEIN (S-LAYER PROTEIN)-LIKE PROTEIN"/>
    <property type="match status" value="1"/>
</dbReference>
<evidence type="ECO:0000259" key="2">
    <source>
        <dbReference type="PROSITE" id="PS50093"/>
    </source>
</evidence>
<comment type="caution">
    <text evidence="3">The sequence shown here is derived from an EMBL/GenBank/DDBJ whole genome shotgun (WGS) entry which is preliminary data.</text>
</comment>
<accession>A0A9D1UHY9</accession>
<dbReference type="InterPro" id="IPR000601">
    <property type="entry name" value="PKD_dom"/>
</dbReference>
<feature type="chain" id="PRO_5038693185" evidence="1">
    <location>
        <begin position="20"/>
        <end position="977"/>
    </location>
</feature>
<dbReference type="InterPro" id="IPR022409">
    <property type="entry name" value="PKD/Chitinase_dom"/>
</dbReference>
<evidence type="ECO:0000313" key="3">
    <source>
        <dbReference type="EMBL" id="HIW88078.1"/>
    </source>
</evidence>
<dbReference type="InterPro" id="IPR035986">
    <property type="entry name" value="PKD_dom_sf"/>
</dbReference>
<dbReference type="PANTHER" id="PTHR35580:SF1">
    <property type="entry name" value="PHYTASE-LIKE DOMAIN-CONTAINING PROTEIN"/>
    <property type="match status" value="1"/>
</dbReference>
<keyword evidence="1" id="KW-0732">Signal</keyword>
<dbReference type="InterPro" id="IPR057708">
    <property type="entry name" value="DUF7948"/>
</dbReference>
<dbReference type="AlphaFoldDB" id="A0A9D1UHY9"/>
<dbReference type="Pfam" id="PF25778">
    <property type="entry name" value="DUF7948"/>
    <property type="match status" value="1"/>
</dbReference>
<dbReference type="InterPro" id="IPR013783">
    <property type="entry name" value="Ig-like_fold"/>
</dbReference>
<dbReference type="PROSITE" id="PS50093">
    <property type="entry name" value="PKD"/>
    <property type="match status" value="1"/>
</dbReference>
<dbReference type="EMBL" id="DXGG01000232">
    <property type="protein sequence ID" value="HIW88078.1"/>
    <property type="molecule type" value="Genomic_DNA"/>
</dbReference>
<feature type="domain" description="PKD" evidence="2">
    <location>
        <begin position="765"/>
        <end position="815"/>
    </location>
</feature>
<reference evidence="3" key="2">
    <citation type="submission" date="2021-04" db="EMBL/GenBank/DDBJ databases">
        <authorList>
            <person name="Gilroy R."/>
        </authorList>
    </citation>
    <scope>NUCLEOTIDE SEQUENCE</scope>
    <source>
        <strain evidence="3">Gambia16-930</strain>
    </source>
</reference>
<reference evidence="3" key="1">
    <citation type="journal article" date="2021" name="PeerJ">
        <title>Extensive microbial diversity within the chicken gut microbiome revealed by metagenomics and culture.</title>
        <authorList>
            <person name="Gilroy R."/>
            <person name="Ravi A."/>
            <person name="Getino M."/>
            <person name="Pursley I."/>
            <person name="Horton D.L."/>
            <person name="Alikhan N.F."/>
            <person name="Baker D."/>
            <person name="Gharbi K."/>
            <person name="Hall N."/>
            <person name="Watson M."/>
            <person name="Adriaenssens E.M."/>
            <person name="Foster-Nyarko E."/>
            <person name="Jarju S."/>
            <person name="Secka A."/>
            <person name="Antonio M."/>
            <person name="Oren A."/>
            <person name="Chaudhuri R.R."/>
            <person name="La Ragione R."/>
            <person name="Hildebrand F."/>
            <person name="Pallen M.J."/>
        </authorList>
    </citation>
    <scope>NUCLEOTIDE SEQUENCE</scope>
    <source>
        <strain evidence="3">Gambia16-930</strain>
    </source>
</reference>
<evidence type="ECO:0000313" key="4">
    <source>
        <dbReference type="Proteomes" id="UP000824267"/>
    </source>
</evidence>
<gene>
    <name evidence="3" type="ORF">IAC47_07415</name>
</gene>
<organism evidence="3 4">
    <name type="scientific">Candidatus Onthomorpha intestinigallinarum</name>
    <dbReference type="NCBI Taxonomy" id="2840880"/>
    <lineage>
        <taxon>Bacteria</taxon>
        <taxon>Pseudomonadati</taxon>
        <taxon>Bacteroidota</taxon>
        <taxon>Bacteroidia</taxon>
        <taxon>Bacteroidales</taxon>
        <taxon>Candidatus Onthomorpha</taxon>
    </lineage>
</organism>
<protein>
    <submittedName>
        <fullName evidence="3">PKD domain-containing protein</fullName>
    </submittedName>
</protein>
<dbReference type="Pfam" id="PF18911">
    <property type="entry name" value="PKD_4"/>
    <property type="match status" value="1"/>
</dbReference>
<dbReference type="SMART" id="SM00089">
    <property type="entry name" value="PKD"/>
    <property type="match status" value="1"/>
</dbReference>